<feature type="compositionally biased region" description="Pro residues" evidence="1">
    <location>
        <begin position="157"/>
        <end position="166"/>
    </location>
</feature>
<feature type="region of interest" description="Disordered" evidence="1">
    <location>
        <begin position="88"/>
        <end position="166"/>
    </location>
</feature>
<dbReference type="OrthoDB" id="7443691at2759"/>
<evidence type="ECO:0000256" key="1">
    <source>
        <dbReference type="SAM" id="MobiDB-lite"/>
    </source>
</evidence>
<accession>A0A8B8FCP0</accession>
<name>A0A8B8FCP0_9HEMI</name>
<keyword evidence="3" id="KW-1185">Reference proteome</keyword>
<feature type="compositionally biased region" description="Basic and acidic residues" evidence="1">
    <location>
        <begin position="99"/>
        <end position="111"/>
    </location>
</feature>
<reference evidence="4" key="1">
    <citation type="submission" date="2025-08" db="UniProtKB">
        <authorList>
            <consortium name="RefSeq"/>
        </authorList>
    </citation>
    <scope>IDENTIFICATION</scope>
    <source>
        <tissue evidence="4">Whole body</tissue>
    </source>
</reference>
<dbReference type="GeneID" id="112681943"/>
<sequence length="166" mass="17822">MKMKVAGTPKRATVALAMFAMFTVRAAAVQPHVMFKAPRVYNALITSDQQLLPSRADPIVEPVFRSFQYIYGWPGAYAVVPPAWPSSGRDVAAGARAENPARTEATDATRTEDDDGWPTAVVKNNKPADVSVPDVPPPPLPVSRGGQKDGKKKPEEFPPAPVGFAI</sequence>
<evidence type="ECO:0000313" key="3">
    <source>
        <dbReference type="Proteomes" id="UP000694846"/>
    </source>
</evidence>
<feature type="chain" id="PRO_5034229272" evidence="2">
    <location>
        <begin position="29"/>
        <end position="166"/>
    </location>
</feature>
<evidence type="ECO:0000256" key="2">
    <source>
        <dbReference type="SAM" id="SignalP"/>
    </source>
</evidence>
<dbReference type="RefSeq" id="XP_025408105.1">
    <property type="nucleotide sequence ID" value="XM_025552320.1"/>
</dbReference>
<protein>
    <submittedName>
        <fullName evidence="4">Uncharacterized protein LOC112681943 isoform X1</fullName>
    </submittedName>
</protein>
<gene>
    <name evidence="4" type="primary">LOC112681943</name>
</gene>
<dbReference type="AlphaFoldDB" id="A0A8B8FCP0"/>
<feature type="signal peptide" evidence="2">
    <location>
        <begin position="1"/>
        <end position="28"/>
    </location>
</feature>
<evidence type="ECO:0000313" key="4">
    <source>
        <dbReference type="RefSeq" id="XP_025408105.1"/>
    </source>
</evidence>
<dbReference type="Proteomes" id="UP000694846">
    <property type="component" value="Unplaced"/>
</dbReference>
<feature type="compositionally biased region" description="Basic and acidic residues" evidence="1">
    <location>
        <begin position="146"/>
        <end position="156"/>
    </location>
</feature>
<proteinExistence type="predicted"/>
<keyword evidence="2" id="KW-0732">Signal</keyword>
<organism evidence="3 4">
    <name type="scientific">Sipha flava</name>
    <name type="common">yellow sugarcane aphid</name>
    <dbReference type="NCBI Taxonomy" id="143950"/>
    <lineage>
        <taxon>Eukaryota</taxon>
        <taxon>Metazoa</taxon>
        <taxon>Ecdysozoa</taxon>
        <taxon>Arthropoda</taxon>
        <taxon>Hexapoda</taxon>
        <taxon>Insecta</taxon>
        <taxon>Pterygota</taxon>
        <taxon>Neoptera</taxon>
        <taxon>Paraneoptera</taxon>
        <taxon>Hemiptera</taxon>
        <taxon>Sternorrhyncha</taxon>
        <taxon>Aphidomorpha</taxon>
        <taxon>Aphidoidea</taxon>
        <taxon>Aphididae</taxon>
        <taxon>Sipha</taxon>
    </lineage>
</organism>